<evidence type="ECO:0000256" key="6">
    <source>
        <dbReference type="ARBA" id="ARBA00023098"/>
    </source>
</evidence>
<keyword evidence="4" id="KW-0378">Hydrolase</keyword>
<evidence type="ECO:0000313" key="9">
    <source>
        <dbReference type="EMBL" id="TDP80869.1"/>
    </source>
</evidence>
<feature type="domain" description="PLD phosphodiesterase" evidence="8">
    <location>
        <begin position="178"/>
        <end position="205"/>
    </location>
</feature>
<gene>
    <name evidence="9" type="ORF">EV672_11084</name>
</gene>
<name>A0A4R6R4Y7_9BURK</name>
<evidence type="ECO:0000256" key="5">
    <source>
        <dbReference type="ARBA" id="ARBA00022963"/>
    </source>
</evidence>
<dbReference type="GO" id="GO:0016042">
    <property type="term" value="P:lipid catabolic process"/>
    <property type="evidence" value="ECO:0007669"/>
    <property type="project" value="UniProtKB-KW"/>
</dbReference>
<evidence type="ECO:0000256" key="3">
    <source>
        <dbReference type="ARBA" id="ARBA00012027"/>
    </source>
</evidence>
<organism evidence="9 10">
    <name type="scientific">Aquabacterium commune</name>
    <dbReference type="NCBI Taxonomy" id="70586"/>
    <lineage>
        <taxon>Bacteria</taxon>
        <taxon>Pseudomonadati</taxon>
        <taxon>Pseudomonadota</taxon>
        <taxon>Betaproteobacteria</taxon>
        <taxon>Burkholderiales</taxon>
        <taxon>Aquabacterium</taxon>
    </lineage>
</organism>
<comment type="catalytic activity">
    <reaction evidence="1">
        <text>a 1,2-diacyl-sn-glycero-3-phosphocholine + H2O = a 1,2-diacyl-sn-glycero-3-phosphate + choline + H(+)</text>
        <dbReference type="Rhea" id="RHEA:14445"/>
        <dbReference type="ChEBI" id="CHEBI:15354"/>
        <dbReference type="ChEBI" id="CHEBI:15377"/>
        <dbReference type="ChEBI" id="CHEBI:15378"/>
        <dbReference type="ChEBI" id="CHEBI:57643"/>
        <dbReference type="ChEBI" id="CHEBI:58608"/>
        <dbReference type="EC" id="3.1.4.4"/>
    </reaction>
</comment>
<dbReference type="InterPro" id="IPR001736">
    <property type="entry name" value="PLipase_D/transphosphatidylase"/>
</dbReference>
<dbReference type="OrthoDB" id="5294698at2"/>
<feature type="domain" description="PLD phosphodiesterase" evidence="8">
    <location>
        <begin position="383"/>
        <end position="410"/>
    </location>
</feature>
<feature type="chain" id="PRO_5020805228" description="phospholipase D" evidence="7">
    <location>
        <begin position="25"/>
        <end position="464"/>
    </location>
</feature>
<dbReference type="GO" id="GO:0006793">
    <property type="term" value="P:phosphorus metabolic process"/>
    <property type="evidence" value="ECO:0007669"/>
    <property type="project" value="UniProtKB-ARBA"/>
</dbReference>
<reference evidence="9 10" key="1">
    <citation type="submission" date="2019-03" db="EMBL/GenBank/DDBJ databases">
        <title>Genomic Encyclopedia of Type Strains, Phase IV (KMG-IV): sequencing the most valuable type-strain genomes for metagenomic binning, comparative biology and taxonomic classification.</title>
        <authorList>
            <person name="Goeker M."/>
        </authorList>
    </citation>
    <scope>NUCLEOTIDE SEQUENCE [LARGE SCALE GENOMIC DNA]</scope>
    <source>
        <strain evidence="9 10">DSM 11901</strain>
    </source>
</reference>
<evidence type="ECO:0000256" key="1">
    <source>
        <dbReference type="ARBA" id="ARBA00000798"/>
    </source>
</evidence>
<dbReference type="EC" id="3.1.4.4" evidence="3"/>
<dbReference type="SMART" id="SM00155">
    <property type="entry name" value="PLDc"/>
    <property type="match status" value="2"/>
</dbReference>
<comment type="similarity">
    <text evidence="2">Belongs to the phospholipase D family.</text>
</comment>
<dbReference type="InterPro" id="IPR025202">
    <property type="entry name" value="PLD-like_dom"/>
</dbReference>
<dbReference type="CDD" id="cd09116">
    <property type="entry name" value="PLDc_Nuc_like"/>
    <property type="match status" value="1"/>
</dbReference>
<dbReference type="AlphaFoldDB" id="A0A4R6R4Y7"/>
<dbReference type="EMBL" id="SNXW01000010">
    <property type="protein sequence ID" value="TDP80869.1"/>
    <property type="molecule type" value="Genomic_DNA"/>
</dbReference>
<evidence type="ECO:0000256" key="7">
    <source>
        <dbReference type="SAM" id="SignalP"/>
    </source>
</evidence>
<comment type="caution">
    <text evidence="9">The sequence shown here is derived from an EMBL/GenBank/DDBJ whole genome shotgun (WGS) entry which is preliminary data.</text>
</comment>
<evidence type="ECO:0000256" key="4">
    <source>
        <dbReference type="ARBA" id="ARBA00022801"/>
    </source>
</evidence>
<evidence type="ECO:0000256" key="2">
    <source>
        <dbReference type="ARBA" id="ARBA00008664"/>
    </source>
</evidence>
<evidence type="ECO:0000259" key="8">
    <source>
        <dbReference type="PROSITE" id="PS50035"/>
    </source>
</evidence>
<keyword evidence="5" id="KW-0442">Lipid degradation</keyword>
<sequence>MICSRACRVGLGWVLGAHVLLATAAETSPPSSTFSTYFNHRPEASFVEPHRGTQREGNNFEQVIVQRIAAARTRIDVAVMGITLPHIAQALTEAARRGVQVRVVMDNSFRRNWAALTPDEVASLSDADKEVWAEVDSLVDVDGDGEASDAELAANDVATILAQAGIPVIDDTEDGSKGSGLMHHKFAVFDDEVVLTGSANWTHSGFFGDIGRPASRGNAENLVEVRHAEVAQAYAQEFALMWGDGPGGMRNSRFGIAKGARAALGISTRDGLVQLQFSPFSASKPLSSTTIGLIDSVLKVAVSRIDLGAFVLTDATLTDTMAQRAAKGVMVRGLFDQGYAFNDFSATLDMWGVRLLDAACALKPQLRPWSVTPMAVGYPVLPEGDKLHHKVAVVDDHTVVAGSMNWSAAALRSNDENVLIVHSPFVAAAFRQELDRLHASAVYGPSPALRARAIKDAQRCTTTQ</sequence>
<dbReference type="Pfam" id="PF13091">
    <property type="entry name" value="PLDc_2"/>
    <property type="match status" value="2"/>
</dbReference>
<dbReference type="PANTHER" id="PTHR43856:SF1">
    <property type="entry name" value="MITOCHONDRIAL CARDIOLIPIN HYDROLASE"/>
    <property type="match status" value="1"/>
</dbReference>
<accession>A0A4R6R4Y7</accession>
<keyword evidence="6" id="KW-0443">Lipid metabolism</keyword>
<proteinExistence type="inferred from homology"/>
<keyword evidence="7" id="KW-0732">Signal</keyword>
<dbReference type="Proteomes" id="UP000294593">
    <property type="component" value="Unassembled WGS sequence"/>
</dbReference>
<dbReference type="PROSITE" id="PS50035">
    <property type="entry name" value="PLD"/>
    <property type="match status" value="2"/>
</dbReference>
<feature type="signal peptide" evidence="7">
    <location>
        <begin position="1"/>
        <end position="24"/>
    </location>
</feature>
<dbReference type="PANTHER" id="PTHR43856">
    <property type="entry name" value="CARDIOLIPIN HYDROLASE"/>
    <property type="match status" value="1"/>
</dbReference>
<dbReference type="InterPro" id="IPR051406">
    <property type="entry name" value="PLD_domain"/>
</dbReference>
<dbReference type="GO" id="GO:0016891">
    <property type="term" value="F:RNA endonuclease activity producing 5'-phosphomonoesters, hydrolytic mechanism"/>
    <property type="evidence" value="ECO:0007669"/>
    <property type="project" value="TreeGrafter"/>
</dbReference>
<dbReference type="GO" id="GO:0004630">
    <property type="term" value="F:phospholipase D activity"/>
    <property type="evidence" value="ECO:0007669"/>
    <property type="project" value="UniProtKB-EC"/>
</dbReference>
<dbReference type="Gene3D" id="3.30.870.10">
    <property type="entry name" value="Endonuclease Chain A"/>
    <property type="match status" value="2"/>
</dbReference>
<dbReference type="SUPFAM" id="SSF56024">
    <property type="entry name" value="Phospholipase D/nuclease"/>
    <property type="match status" value="2"/>
</dbReference>
<keyword evidence="10" id="KW-1185">Reference proteome</keyword>
<evidence type="ECO:0000313" key="10">
    <source>
        <dbReference type="Proteomes" id="UP000294593"/>
    </source>
</evidence>
<protein>
    <recommendedName>
        <fullName evidence="3">phospholipase D</fullName>
        <ecNumber evidence="3">3.1.4.4</ecNumber>
    </recommendedName>
</protein>